<dbReference type="GeneID" id="64766261"/>
<dbReference type="EMBL" id="MG962366">
    <property type="protein sequence ID" value="AVO25156.1"/>
    <property type="molecule type" value="Genomic_DNA"/>
</dbReference>
<dbReference type="Proteomes" id="UP000241290">
    <property type="component" value="Genome"/>
</dbReference>
<dbReference type="KEGG" id="vg:64766261"/>
<proteinExistence type="predicted"/>
<organism evidence="1 2">
    <name type="scientific">Rhodococcus phage Finch</name>
    <dbReference type="NCBI Taxonomy" id="2094144"/>
    <lineage>
        <taxon>Viruses</taxon>
        <taxon>Duplodnaviria</taxon>
        <taxon>Heunggongvirae</taxon>
        <taxon>Uroviricota</taxon>
        <taxon>Caudoviricetes</taxon>
        <taxon>Finchvirus</taxon>
        <taxon>Finchvirus finch</taxon>
    </lineage>
</organism>
<accession>A0A2P1JXS8</accession>
<dbReference type="RefSeq" id="YP_010059030.1">
    <property type="nucleotide sequence ID" value="NC_054724.1"/>
</dbReference>
<evidence type="ECO:0000313" key="2">
    <source>
        <dbReference type="Proteomes" id="UP000241290"/>
    </source>
</evidence>
<evidence type="ECO:0000313" key="1">
    <source>
        <dbReference type="EMBL" id="AVO25156.1"/>
    </source>
</evidence>
<protein>
    <submittedName>
        <fullName evidence="1">Uncharacterized protein</fullName>
    </submittedName>
</protein>
<gene>
    <name evidence="1" type="primary">8</name>
    <name evidence="1" type="ORF">SEA_FINCH_8</name>
</gene>
<keyword evidence="2" id="KW-1185">Reference proteome</keyword>
<reference evidence="2" key="1">
    <citation type="submission" date="2018-02" db="EMBL/GenBank/DDBJ databases">
        <authorList>
            <person name="Cohen D.B."/>
            <person name="Kent A.D."/>
        </authorList>
    </citation>
    <scope>NUCLEOTIDE SEQUENCE [LARGE SCALE GENOMIC DNA]</scope>
</reference>
<name>A0A2P1JXS8_9CAUD</name>
<sequence length="96" mass="10944">MVMATIHLHHGEQDGVVYEDVPESHTGIVWVPSYRLTQRLEREAALGKPLDLLAVSEMDGLLPYVFARIRHLDDGSEVQIYEFCEDILIRDDNHSA</sequence>